<dbReference type="EMBL" id="JAPFFK010000014">
    <property type="protein sequence ID" value="KAJ6717973.1"/>
    <property type="molecule type" value="Genomic_DNA"/>
</dbReference>
<sequence>MENKRQAVASSFDHLLGPKDSTSSSSTSNGIFESIFPYPSKVPDGRDSGIMENHGGRGKYANRDNVTQKAKGESSGKGKSSVFQNETPEPCYLSSSIYYGGQENYSPRTKNSEYQHVFEKAGGKEDPSGNDPNSVSRGNWWQGMIAVHSIIRHLAPLYQMQNTNKLRNYDDELPQYRLWSYETSRD</sequence>
<evidence type="ECO:0000313" key="3">
    <source>
        <dbReference type="Proteomes" id="UP001151532"/>
    </source>
</evidence>
<comment type="caution">
    <text evidence="2">The sequence shown here is derived from an EMBL/GenBank/DDBJ whole genome shotgun (WGS) entry which is preliminary data.</text>
</comment>
<reference evidence="2" key="2">
    <citation type="journal article" date="2023" name="Int. J. Mol. Sci.">
        <title>De Novo Assembly and Annotation of 11 Diverse Shrub Willow (Salix) Genomes Reveals Novel Gene Organization in Sex-Linked Regions.</title>
        <authorList>
            <person name="Hyden B."/>
            <person name="Feng K."/>
            <person name="Yates T.B."/>
            <person name="Jawdy S."/>
            <person name="Cereghino C."/>
            <person name="Smart L.B."/>
            <person name="Muchero W."/>
        </authorList>
    </citation>
    <scope>NUCLEOTIDE SEQUENCE</scope>
    <source>
        <tissue evidence="2">Shoot tip</tissue>
    </source>
</reference>
<dbReference type="PANTHER" id="PTHR33738:SF21">
    <property type="entry name" value="TPRXL"/>
    <property type="match status" value="1"/>
</dbReference>
<organism evidence="2 3">
    <name type="scientific">Salix purpurea</name>
    <name type="common">Purple osier willow</name>
    <dbReference type="NCBI Taxonomy" id="77065"/>
    <lineage>
        <taxon>Eukaryota</taxon>
        <taxon>Viridiplantae</taxon>
        <taxon>Streptophyta</taxon>
        <taxon>Embryophyta</taxon>
        <taxon>Tracheophyta</taxon>
        <taxon>Spermatophyta</taxon>
        <taxon>Magnoliopsida</taxon>
        <taxon>eudicotyledons</taxon>
        <taxon>Gunneridae</taxon>
        <taxon>Pentapetalae</taxon>
        <taxon>rosids</taxon>
        <taxon>fabids</taxon>
        <taxon>Malpighiales</taxon>
        <taxon>Salicaceae</taxon>
        <taxon>Saliceae</taxon>
        <taxon>Salix</taxon>
    </lineage>
</organism>
<evidence type="ECO:0000313" key="2">
    <source>
        <dbReference type="EMBL" id="KAJ6717973.1"/>
    </source>
</evidence>
<dbReference type="PANTHER" id="PTHR33738">
    <property type="entry name" value="EMB|CAB82975.1"/>
    <property type="match status" value="1"/>
</dbReference>
<protein>
    <submittedName>
        <fullName evidence="2">PLANT/PROTEIN-RELATED</fullName>
    </submittedName>
</protein>
<dbReference type="OrthoDB" id="1423981at2759"/>
<dbReference type="AlphaFoldDB" id="A0A9Q0Z1Q8"/>
<accession>A0A9Q0Z1Q8</accession>
<keyword evidence="3" id="KW-1185">Reference proteome</keyword>
<feature type="region of interest" description="Disordered" evidence="1">
    <location>
        <begin position="1"/>
        <end position="86"/>
    </location>
</feature>
<evidence type="ECO:0000256" key="1">
    <source>
        <dbReference type="SAM" id="MobiDB-lite"/>
    </source>
</evidence>
<proteinExistence type="predicted"/>
<dbReference type="Proteomes" id="UP001151532">
    <property type="component" value="Chromosome 10"/>
</dbReference>
<gene>
    <name evidence="2" type="ORF">OIU79_005998</name>
</gene>
<reference evidence="2" key="1">
    <citation type="submission" date="2022-11" db="EMBL/GenBank/DDBJ databases">
        <authorList>
            <person name="Hyden B.L."/>
            <person name="Feng K."/>
            <person name="Yates T."/>
            <person name="Jawdy S."/>
            <person name="Smart L.B."/>
            <person name="Muchero W."/>
        </authorList>
    </citation>
    <scope>NUCLEOTIDE SEQUENCE</scope>
    <source>
        <tissue evidence="2">Shoot tip</tissue>
    </source>
</reference>
<name>A0A9Q0Z1Q8_SALPP</name>